<gene>
    <name evidence="2" type="ORF">S12H4_37703</name>
</gene>
<organism evidence="2">
    <name type="scientific">marine sediment metagenome</name>
    <dbReference type="NCBI Taxonomy" id="412755"/>
    <lineage>
        <taxon>unclassified sequences</taxon>
        <taxon>metagenomes</taxon>
        <taxon>ecological metagenomes</taxon>
    </lineage>
</organism>
<name>X1T9Y6_9ZZZZ</name>
<reference evidence="2" key="1">
    <citation type="journal article" date="2014" name="Front. Microbiol.">
        <title>High frequency of phylogenetically diverse reductive dehalogenase-homologous genes in deep subseafloor sedimentary metagenomes.</title>
        <authorList>
            <person name="Kawai M."/>
            <person name="Futagami T."/>
            <person name="Toyoda A."/>
            <person name="Takaki Y."/>
            <person name="Nishi S."/>
            <person name="Hori S."/>
            <person name="Arai W."/>
            <person name="Tsubouchi T."/>
            <person name="Morono Y."/>
            <person name="Uchiyama I."/>
            <person name="Ito T."/>
            <person name="Fujiyama A."/>
            <person name="Inagaki F."/>
            <person name="Takami H."/>
        </authorList>
    </citation>
    <scope>NUCLEOTIDE SEQUENCE</scope>
    <source>
        <strain evidence="2">Expedition CK06-06</strain>
    </source>
</reference>
<proteinExistence type="predicted"/>
<dbReference type="EMBL" id="BARW01022624">
    <property type="protein sequence ID" value="GAI88201.1"/>
    <property type="molecule type" value="Genomic_DNA"/>
</dbReference>
<sequence>MKEECGMYGLCNPFAAEQKEKAEEESKEQRVFGGGHVKKDKD</sequence>
<protein>
    <submittedName>
        <fullName evidence="2">Uncharacterized protein</fullName>
    </submittedName>
</protein>
<feature type="region of interest" description="Disordered" evidence="1">
    <location>
        <begin position="21"/>
        <end position="42"/>
    </location>
</feature>
<evidence type="ECO:0000256" key="1">
    <source>
        <dbReference type="SAM" id="MobiDB-lite"/>
    </source>
</evidence>
<comment type="caution">
    <text evidence="2">The sequence shown here is derived from an EMBL/GenBank/DDBJ whole genome shotgun (WGS) entry which is preliminary data.</text>
</comment>
<accession>X1T9Y6</accession>
<evidence type="ECO:0000313" key="2">
    <source>
        <dbReference type="EMBL" id="GAI88201.1"/>
    </source>
</evidence>
<feature type="compositionally biased region" description="Basic and acidic residues" evidence="1">
    <location>
        <begin position="21"/>
        <end position="30"/>
    </location>
</feature>
<dbReference type="AlphaFoldDB" id="X1T9Y6"/>